<evidence type="ECO:0000256" key="3">
    <source>
        <dbReference type="ARBA" id="ARBA00022475"/>
    </source>
</evidence>
<proteinExistence type="inferred from homology"/>
<evidence type="ECO:0000256" key="2">
    <source>
        <dbReference type="ARBA" id="ARBA00022448"/>
    </source>
</evidence>
<gene>
    <name evidence="11" type="ORF">HMPREF0731_3672</name>
</gene>
<feature type="transmembrane region" description="Helical" evidence="9">
    <location>
        <begin position="160"/>
        <end position="181"/>
    </location>
</feature>
<evidence type="ECO:0000256" key="6">
    <source>
        <dbReference type="ARBA" id="ARBA00022989"/>
    </source>
</evidence>
<feature type="transmembrane region" description="Helical" evidence="9">
    <location>
        <begin position="120"/>
        <end position="140"/>
    </location>
</feature>
<sequence length="192" mass="20272">MNTLPLQVIGAASLLATLLALWIGARAEGPRRVILALDRVATELAAILAVLALAVAACAGLWQVIARFATETPSIWSEALVRTALIWMAMLGLAVALRAGSLVSIDAAHRYSGGGLRRGLQAASLAANLSLMGVLFWFGWSMAQRVRFQEMAGLEVSMSWGYAAIPVGALFAMIGALAHFLDQREAGLETAL</sequence>
<comment type="subunit">
    <text evidence="9">The complex comprises the extracytoplasmic solute receptor protein and the two transmembrane proteins.</text>
</comment>
<keyword evidence="4 9" id="KW-0997">Cell inner membrane</keyword>
<dbReference type="InterPro" id="IPR055348">
    <property type="entry name" value="DctQ"/>
</dbReference>
<evidence type="ECO:0000259" key="10">
    <source>
        <dbReference type="Pfam" id="PF04290"/>
    </source>
</evidence>
<keyword evidence="12" id="KW-1185">Reference proteome</keyword>
<evidence type="ECO:0000256" key="4">
    <source>
        <dbReference type="ARBA" id="ARBA00022519"/>
    </source>
</evidence>
<keyword evidence="6 9" id="KW-1133">Transmembrane helix</keyword>
<dbReference type="HOGENOM" id="CLU_086356_9_4_5"/>
<dbReference type="GO" id="GO:0022857">
    <property type="term" value="F:transmembrane transporter activity"/>
    <property type="evidence" value="ECO:0007669"/>
    <property type="project" value="UniProtKB-UniRule"/>
</dbReference>
<evidence type="ECO:0000256" key="7">
    <source>
        <dbReference type="ARBA" id="ARBA00023136"/>
    </source>
</evidence>
<dbReference type="AlphaFoldDB" id="D5RRG0"/>
<name>D5RRG0_9PROT</name>
<dbReference type="GO" id="GO:0005886">
    <property type="term" value="C:plasma membrane"/>
    <property type="evidence" value="ECO:0007669"/>
    <property type="project" value="UniProtKB-SubCell"/>
</dbReference>
<comment type="subcellular location">
    <subcellularLocation>
        <location evidence="1 9">Cell inner membrane</location>
        <topology evidence="1 9">Multi-pass membrane protein</topology>
    </subcellularLocation>
</comment>
<dbReference type="EMBL" id="ADVL01000700">
    <property type="protein sequence ID" value="EFH10116.1"/>
    <property type="molecule type" value="Genomic_DNA"/>
</dbReference>
<evidence type="ECO:0000313" key="12">
    <source>
        <dbReference type="Proteomes" id="UP000005324"/>
    </source>
</evidence>
<keyword evidence="5 9" id="KW-0812">Transmembrane</keyword>
<keyword evidence="7 9" id="KW-0472">Membrane</keyword>
<feature type="transmembrane region" description="Helical" evidence="9">
    <location>
        <begin position="85"/>
        <end position="108"/>
    </location>
</feature>
<comment type="similarity">
    <text evidence="8 9">Belongs to the TRAP transporter small permease family.</text>
</comment>
<evidence type="ECO:0000256" key="9">
    <source>
        <dbReference type="RuleBase" id="RU369079"/>
    </source>
</evidence>
<comment type="caution">
    <text evidence="9">Lacks conserved residue(s) required for the propagation of feature annotation.</text>
</comment>
<dbReference type="Pfam" id="PF04290">
    <property type="entry name" value="DctQ"/>
    <property type="match status" value="1"/>
</dbReference>
<accession>D5RRG0</accession>
<reference evidence="11 12" key="1">
    <citation type="submission" date="2010-04" db="EMBL/GenBank/DDBJ databases">
        <authorList>
            <person name="Qin X."/>
            <person name="Bachman B."/>
            <person name="Battles P."/>
            <person name="Bell A."/>
            <person name="Bess C."/>
            <person name="Bickham C."/>
            <person name="Chaboub L."/>
            <person name="Chen D."/>
            <person name="Coyle M."/>
            <person name="Deiros D.R."/>
            <person name="Dinh H."/>
            <person name="Forbes L."/>
            <person name="Fowler G."/>
            <person name="Francisco L."/>
            <person name="Fu Q."/>
            <person name="Gubbala S."/>
            <person name="Hale W."/>
            <person name="Han Y."/>
            <person name="Hemphill L."/>
            <person name="Highlander S.K."/>
            <person name="Hirani K."/>
            <person name="Hogues M."/>
            <person name="Jackson L."/>
            <person name="Jakkamsetti A."/>
            <person name="Javaid M."/>
            <person name="Jiang H."/>
            <person name="Korchina V."/>
            <person name="Kovar C."/>
            <person name="Lara F."/>
            <person name="Lee S."/>
            <person name="Mata R."/>
            <person name="Mathew T."/>
            <person name="Moen C."/>
            <person name="Morales K."/>
            <person name="Munidasa M."/>
            <person name="Nazareth L."/>
            <person name="Ngo R."/>
            <person name="Nguyen L."/>
            <person name="Okwuonu G."/>
            <person name="Ongeri F."/>
            <person name="Patil S."/>
            <person name="Petrosino J."/>
            <person name="Pham C."/>
            <person name="Pham P."/>
            <person name="Pu L.-L."/>
            <person name="Puazo M."/>
            <person name="Raj R."/>
            <person name="Reid J."/>
            <person name="Rouhana J."/>
            <person name="Saada N."/>
            <person name="Shang Y."/>
            <person name="Simmons D."/>
            <person name="Thornton R."/>
            <person name="Warren J."/>
            <person name="Weissenberger G."/>
            <person name="Zhang J."/>
            <person name="Zhang L."/>
            <person name="Zhou C."/>
            <person name="Zhu D."/>
            <person name="Muzny D."/>
            <person name="Worley K."/>
            <person name="Gibbs R."/>
        </authorList>
    </citation>
    <scope>NUCLEOTIDE SEQUENCE [LARGE SCALE GENOMIC DNA]</scope>
    <source>
        <strain evidence="11 12">ATCC 49957</strain>
    </source>
</reference>
<feature type="transmembrane region" description="Helical" evidence="9">
    <location>
        <begin position="6"/>
        <end position="23"/>
    </location>
</feature>
<evidence type="ECO:0000256" key="8">
    <source>
        <dbReference type="ARBA" id="ARBA00038436"/>
    </source>
</evidence>
<dbReference type="Proteomes" id="UP000005324">
    <property type="component" value="Unassembled WGS sequence"/>
</dbReference>
<dbReference type="GO" id="GO:0015740">
    <property type="term" value="P:C4-dicarboxylate transport"/>
    <property type="evidence" value="ECO:0007669"/>
    <property type="project" value="TreeGrafter"/>
</dbReference>
<keyword evidence="3" id="KW-1003">Cell membrane</keyword>
<feature type="transmembrane region" description="Helical" evidence="9">
    <location>
        <begin position="44"/>
        <end position="65"/>
    </location>
</feature>
<evidence type="ECO:0000256" key="1">
    <source>
        <dbReference type="ARBA" id="ARBA00004429"/>
    </source>
</evidence>
<comment type="caution">
    <text evidence="11">The sequence shown here is derived from an EMBL/GenBank/DDBJ whole genome shotgun (WGS) entry which is preliminary data.</text>
</comment>
<feature type="domain" description="Tripartite ATP-independent periplasmic transporters DctQ component" evidence="10">
    <location>
        <begin position="58"/>
        <end position="183"/>
    </location>
</feature>
<comment type="function">
    <text evidence="9">Part of the tripartite ATP-independent periplasmic (TRAP) transport system.</text>
</comment>
<evidence type="ECO:0000256" key="5">
    <source>
        <dbReference type="ARBA" id="ARBA00022692"/>
    </source>
</evidence>
<keyword evidence="2 9" id="KW-0813">Transport</keyword>
<dbReference type="InterPro" id="IPR007387">
    <property type="entry name" value="TRAP_DctQ"/>
</dbReference>
<dbReference type="RefSeq" id="WP_007002702.1">
    <property type="nucleotide sequence ID" value="NZ_GG770777.1"/>
</dbReference>
<protein>
    <recommendedName>
        <fullName evidence="9">TRAP transporter small permease protein</fullName>
    </recommendedName>
</protein>
<evidence type="ECO:0000313" key="11">
    <source>
        <dbReference type="EMBL" id="EFH10116.1"/>
    </source>
</evidence>
<dbReference type="PANTHER" id="PTHR35011">
    <property type="entry name" value="2,3-DIKETO-L-GULONATE TRAP TRANSPORTER SMALL PERMEASE PROTEIN YIAM"/>
    <property type="match status" value="1"/>
</dbReference>
<organism evidence="11 12">
    <name type="scientific">Pseudoroseomonas cervicalis ATCC 49957</name>
    <dbReference type="NCBI Taxonomy" id="525371"/>
    <lineage>
        <taxon>Bacteria</taxon>
        <taxon>Pseudomonadati</taxon>
        <taxon>Pseudomonadota</taxon>
        <taxon>Alphaproteobacteria</taxon>
        <taxon>Acetobacterales</taxon>
        <taxon>Roseomonadaceae</taxon>
        <taxon>Roseomonas</taxon>
    </lineage>
</organism>
<dbReference type="PANTHER" id="PTHR35011:SF2">
    <property type="entry name" value="2,3-DIKETO-L-GULONATE TRAP TRANSPORTER SMALL PERMEASE PROTEIN YIAM"/>
    <property type="match status" value="1"/>
</dbReference>
<dbReference type="OrthoDB" id="4964541at2"/>